<accession>A0A840US97</accession>
<comment type="caution">
    <text evidence="7">The sequence shown here is derived from an EMBL/GenBank/DDBJ whole genome shotgun (WGS) entry which is preliminary data.</text>
</comment>
<dbReference type="GO" id="GO:0004190">
    <property type="term" value="F:aspartic-type endopeptidase activity"/>
    <property type="evidence" value="ECO:0007669"/>
    <property type="project" value="UniProtKB-KW"/>
</dbReference>
<dbReference type="NCBIfam" id="TIGR00072">
    <property type="entry name" value="hydrog_prot"/>
    <property type="match status" value="1"/>
</dbReference>
<keyword evidence="5" id="KW-0064">Aspartyl protease</keyword>
<dbReference type="Pfam" id="PF01750">
    <property type="entry name" value="HycI"/>
    <property type="match status" value="1"/>
</dbReference>
<evidence type="ECO:0000313" key="7">
    <source>
        <dbReference type="EMBL" id="MBB5335405.1"/>
    </source>
</evidence>
<keyword evidence="6 7" id="KW-0378">Hydrolase</keyword>
<dbReference type="Gene3D" id="3.40.50.1450">
    <property type="entry name" value="HybD-like"/>
    <property type="match status" value="1"/>
</dbReference>
<name>A0A840US97_9FIRM</name>
<dbReference type="InterPro" id="IPR023430">
    <property type="entry name" value="Pept_HybD-like_dom_sf"/>
</dbReference>
<gene>
    <name evidence="7" type="ORF">HNR32_000526</name>
</gene>
<proteinExistence type="inferred from homology"/>
<evidence type="ECO:0000256" key="1">
    <source>
        <dbReference type="ARBA" id="ARBA00006814"/>
    </source>
</evidence>
<reference evidence="7 8" key="1">
    <citation type="submission" date="2020-08" db="EMBL/GenBank/DDBJ databases">
        <title>Genomic Encyclopedia of Type Strains, Phase IV (KMG-IV): sequencing the most valuable type-strain genomes for metagenomic binning, comparative biology and taxonomic classification.</title>
        <authorList>
            <person name="Goeker M."/>
        </authorList>
    </citation>
    <scope>NUCLEOTIDE SEQUENCE [LARGE SCALE GENOMIC DNA]</scope>
    <source>
        <strain evidence="7 8">DSM 24661</strain>
    </source>
</reference>
<dbReference type="PANTHER" id="PTHR30302">
    <property type="entry name" value="HYDROGENASE 1 MATURATION PROTEASE"/>
    <property type="match status" value="1"/>
</dbReference>
<evidence type="ECO:0000256" key="6">
    <source>
        <dbReference type="ARBA" id="ARBA00022801"/>
    </source>
</evidence>
<dbReference type="GO" id="GO:0008047">
    <property type="term" value="F:enzyme activator activity"/>
    <property type="evidence" value="ECO:0007669"/>
    <property type="project" value="InterPro"/>
</dbReference>
<dbReference type="InterPro" id="IPR000671">
    <property type="entry name" value="Peptidase_A31"/>
</dbReference>
<comment type="similarity">
    <text evidence="1">Belongs to the peptidase A31 family.</text>
</comment>
<dbReference type="GO" id="GO:0046872">
    <property type="term" value="F:metal ion binding"/>
    <property type="evidence" value="ECO:0007669"/>
    <property type="project" value="UniProtKB-KW"/>
</dbReference>
<dbReference type="FunFam" id="3.40.50.1450:FF:000002">
    <property type="entry name" value="Hydrogenase 1 maturation protease"/>
    <property type="match status" value="1"/>
</dbReference>
<dbReference type="RefSeq" id="WP_260162431.1">
    <property type="nucleotide sequence ID" value="NZ_JACHFH010000004.1"/>
</dbReference>
<sequence length="160" mass="17714">MKQMDKITLLGVGNTIMQDDGFGVHVIEKMQKMKFPDNVQILDGGTLGMELLPYLEGTDKLIIVDAINAKGEIGEFFTFIGDEITRYFTNKLSIHDVGLNDLLAALTFTDKPIKETVVMGVKPAVVALGVDMTEVIADKIDYGVEKVLQQLNKWDIVPIK</sequence>
<dbReference type="GO" id="GO:0016485">
    <property type="term" value="P:protein processing"/>
    <property type="evidence" value="ECO:0007669"/>
    <property type="project" value="TreeGrafter"/>
</dbReference>
<dbReference type="AlphaFoldDB" id="A0A840US97"/>
<evidence type="ECO:0000313" key="8">
    <source>
        <dbReference type="Proteomes" id="UP000559117"/>
    </source>
</evidence>
<organism evidence="7 8">
    <name type="scientific">Pectinatus brassicae</name>
    <dbReference type="NCBI Taxonomy" id="862415"/>
    <lineage>
        <taxon>Bacteria</taxon>
        <taxon>Bacillati</taxon>
        <taxon>Bacillota</taxon>
        <taxon>Negativicutes</taxon>
        <taxon>Selenomonadales</taxon>
        <taxon>Selenomonadaceae</taxon>
        <taxon>Pectinatus</taxon>
    </lineage>
</organism>
<dbReference type="EMBL" id="JACHFH010000004">
    <property type="protein sequence ID" value="MBB5335405.1"/>
    <property type="molecule type" value="Genomic_DNA"/>
</dbReference>
<keyword evidence="2" id="KW-0533">Nickel</keyword>
<dbReference type="PRINTS" id="PR00446">
    <property type="entry name" value="HYDRGNUPTAKE"/>
</dbReference>
<keyword evidence="4" id="KW-0479">Metal-binding</keyword>
<evidence type="ECO:0000256" key="2">
    <source>
        <dbReference type="ARBA" id="ARBA00022596"/>
    </source>
</evidence>
<dbReference type="Proteomes" id="UP000559117">
    <property type="component" value="Unassembled WGS sequence"/>
</dbReference>
<dbReference type="PANTHER" id="PTHR30302:SF1">
    <property type="entry name" value="HYDROGENASE 2 MATURATION PROTEASE"/>
    <property type="match status" value="1"/>
</dbReference>
<evidence type="ECO:0000256" key="5">
    <source>
        <dbReference type="ARBA" id="ARBA00022750"/>
    </source>
</evidence>
<evidence type="ECO:0000256" key="4">
    <source>
        <dbReference type="ARBA" id="ARBA00022723"/>
    </source>
</evidence>
<keyword evidence="3 7" id="KW-0645">Protease</keyword>
<dbReference type="CDD" id="cd06062">
    <property type="entry name" value="H2MP_MemB-H2up"/>
    <property type="match status" value="1"/>
</dbReference>
<dbReference type="EC" id="3.4.23.-" evidence="7"/>
<evidence type="ECO:0000256" key="3">
    <source>
        <dbReference type="ARBA" id="ARBA00022670"/>
    </source>
</evidence>
<protein>
    <submittedName>
        <fullName evidence="7">Hydrogenase maturation protease</fullName>
        <ecNumber evidence="7">3.4.23.-</ecNumber>
    </submittedName>
</protein>
<dbReference type="SUPFAM" id="SSF53163">
    <property type="entry name" value="HybD-like"/>
    <property type="match status" value="1"/>
</dbReference>
<keyword evidence="8" id="KW-1185">Reference proteome</keyword>